<feature type="transmembrane region" description="Helical" evidence="2">
    <location>
        <begin position="166"/>
        <end position="184"/>
    </location>
</feature>
<keyword evidence="2" id="KW-0812">Transmembrane</keyword>
<evidence type="ECO:0000256" key="2">
    <source>
        <dbReference type="SAM" id="Phobius"/>
    </source>
</evidence>
<proteinExistence type="inferred from homology"/>
<protein>
    <submittedName>
        <fullName evidence="3">NS3</fullName>
    </submittedName>
</protein>
<evidence type="ECO:0000256" key="1">
    <source>
        <dbReference type="ARBA" id="ARBA00006302"/>
    </source>
</evidence>
<dbReference type="Pfam" id="PF01616">
    <property type="entry name" value="Orbi_NS3"/>
    <property type="match status" value="1"/>
</dbReference>
<comment type="similarity">
    <text evidence="1">Belongs to the orbivirus NS3 family.</text>
</comment>
<keyword evidence="2" id="KW-1133">Transmembrane helix</keyword>
<sequence>MYPVLSRTVVNNPEERALMVYPPTAPIPPVMTRNNLKIDSVDGMKDLALNILDKNITSTTGADECDKREKAMFASVAESAADSPMVRTIKIQIYNRVLDDMEREKQKCEKRRAVLKFISYTFITLMLTSTFLMAMMQTPPITQYVEKACNGTGEAEKTDPCGLMRWSGAVQFLTLIMSGFLYMCKRWIATLSTNVDRISKNILKRRAYIDAARSNPDATVLTVTGGNTGDLPYQFGDTAH</sequence>
<dbReference type="EMBL" id="MN876934">
    <property type="protein sequence ID" value="QQY96645.1"/>
    <property type="molecule type" value="Genomic_RNA"/>
</dbReference>
<feature type="transmembrane region" description="Helical" evidence="2">
    <location>
        <begin position="113"/>
        <end position="136"/>
    </location>
</feature>
<reference evidence="3" key="1">
    <citation type="submission" date="2019-12" db="EMBL/GenBank/DDBJ databases">
        <title>Equine encephalosis virus genome sequencing and assembly.</title>
        <authorList>
            <person name="Guthrie A.J."/>
            <person name="Coetzee P."/>
            <person name="Lourens C.W."/>
            <person name="MacLachlan N.J."/>
            <person name="Weyer C.T."/>
            <person name="le Grange M."/>
        </authorList>
    </citation>
    <scope>NUCLEOTIDE SEQUENCE</scope>
    <source>
        <strain evidence="3">4/E.caballus-labstr/ZAF/1974/Onderstepoort-Kaalplaas_7088_7-2_74</strain>
    </source>
</reference>
<evidence type="ECO:0000313" key="3">
    <source>
        <dbReference type="EMBL" id="QQY96645.1"/>
    </source>
</evidence>
<dbReference type="InterPro" id="IPR002565">
    <property type="entry name" value="Orbi_NS3"/>
</dbReference>
<organism evidence="3">
    <name type="scientific">Equine encephalosis virus 4</name>
    <dbReference type="NCBI Taxonomy" id="201494"/>
    <lineage>
        <taxon>Viruses</taxon>
        <taxon>Riboviria</taxon>
        <taxon>Orthornavirae</taxon>
        <taxon>Duplornaviricota</taxon>
        <taxon>Resentoviricetes</taxon>
        <taxon>Reovirales</taxon>
        <taxon>Sedoreoviridae</taxon>
        <taxon>Orbivirus</taxon>
        <taxon>Orbivirus betaequi</taxon>
        <taxon>Equine encephalosis virus</taxon>
    </lineage>
</organism>
<name>A0A7U1BC36_9REOV</name>
<keyword evidence="2" id="KW-0472">Membrane</keyword>
<accession>A0A7U1BC36</accession>